<feature type="transmembrane region" description="Helical" evidence="6">
    <location>
        <begin position="344"/>
        <end position="369"/>
    </location>
</feature>
<feature type="transmembrane region" description="Helical" evidence="6">
    <location>
        <begin position="306"/>
        <end position="332"/>
    </location>
</feature>
<name>A0A4U3M217_9ACTN</name>
<comment type="caution">
    <text evidence="8">The sequence shown here is derived from an EMBL/GenBank/DDBJ whole genome shotgun (WGS) entry which is preliminary data.</text>
</comment>
<feature type="transmembrane region" description="Helical" evidence="6">
    <location>
        <begin position="144"/>
        <end position="163"/>
    </location>
</feature>
<dbReference type="InterPro" id="IPR020846">
    <property type="entry name" value="MFS_dom"/>
</dbReference>
<sequence>MTATPGPAVTAGPGPRRLVGSLAITQTVGYGVLYYAFSVILGPMSTDLGISHTTAAGALTTAVLVAGLLSIPVGRWLDARGGHALMTAGSMVGSIAVLGWSQVHNAVELYVAFVFVGVASAMVLYEPAFAVVVAATDPQWRAKALLGITLVAGFASSIFIPLTGQLVDRIDWRPALVVLAIALAALTIPLHAIGLRRTAAAPHHELHLRRSTWVPRDPAFWLLAATFVLHGAALAVIAVHLVQYLITLGHPAVVAATLAGLLGLLSVTGRVVTTLSTRWLPMATIVGLILVGQGAAMSLLPVVGRYLLGAIACLVLFGLGFGVASIATPAILLQRYGATGYGTIAGTLAAPILIAKATAPLGGALLAAALGYRTLVLLVAAACALAGLLLLAVQRIPVIRR</sequence>
<keyword evidence="9" id="KW-1185">Reference proteome</keyword>
<dbReference type="Proteomes" id="UP000305836">
    <property type="component" value="Unassembled WGS sequence"/>
</dbReference>
<feature type="transmembrane region" description="Helical" evidence="6">
    <location>
        <begin position="219"/>
        <end position="242"/>
    </location>
</feature>
<dbReference type="Pfam" id="PF07690">
    <property type="entry name" value="MFS_1"/>
    <property type="match status" value="1"/>
</dbReference>
<feature type="transmembrane region" description="Helical" evidence="6">
    <location>
        <begin position="18"/>
        <end position="37"/>
    </location>
</feature>
<feature type="domain" description="Major facilitator superfamily (MFS) profile" evidence="7">
    <location>
        <begin position="177"/>
        <end position="401"/>
    </location>
</feature>
<evidence type="ECO:0000256" key="1">
    <source>
        <dbReference type="ARBA" id="ARBA00004651"/>
    </source>
</evidence>
<dbReference type="PROSITE" id="PS50850">
    <property type="entry name" value="MFS"/>
    <property type="match status" value="1"/>
</dbReference>
<keyword evidence="5 6" id="KW-0472">Membrane</keyword>
<dbReference type="PANTHER" id="PTHR43385">
    <property type="entry name" value="RIBOFLAVIN TRANSPORTER RIBJ"/>
    <property type="match status" value="1"/>
</dbReference>
<dbReference type="GO" id="GO:0005886">
    <property type="term" value="C:plasma membrane"/>
    <property type="evidence" value="ECO:0007669"/>
    <property type="project" value="UniProtKB-SubCell"/>
</dbReference>
<feature type="transmembrane region" description="Helical" evidence="6">
    <location>
        <begin position="175"/>
        <end position="195"/>
    </location>
</feature>
<feature type="transmembrane region" description="Helical" evidence="6">
    <location>
        <begin position="49"/>
        <end position="71"/>
    </location>
</feature>
<dbReference type="SUPFAM" id="SSF103473">
    <property type="entry name" value="MFS general substrate transporter"/>
    <property type="match status" value="1"/>
</dbReference>
<keyword evidence="3 6" id="KW-0812">Transmembrane</keyword>
<dbReference type="RefSeq" id="WP_137253454.1">
    <property type="nucleotide sequence ID" value="NZ_JBHSPQ010000001.1"/>
</dbReference>
<dbReference type="PANTHER" id="PTHR43385:SF1">
    <property type="entry name" value="RIBOFLAVIN TRANSPORTER RIBJ"/>
    <property type="match status" value="1"/>
</dbReference>
<organism evidence="8 9">
    <name type="scientific">Kribbella jiaozuonensis</name>
    <dbReference type="NCBI Taxonomy" id="2575441"/>
    <lineage>
        <taxon>Bacteria</taxon>
        <taxon>Bacillati</taxon>
        <taxon>Actinomycetota</taxon>
        <taxon>Actinomycetes</taxon>
        <taxon>Propionibacteriales</taxon>
        <taxon>Kribbellaceae</taxon>
        <taxon>Kribbella</taxon>
    </lineage>
</organism>
<comment type="subcellular location">
    <subcellularLocation>
        <location evidence="1">Cell membrane</location>
        <topology evidence="1">Multi-pass membrane protein</topology>
    </subcellularLocation>
</comment>
<gene>
    <name evidence="8" type="ORF">FDA38_08395</name>
</gene>
<evidence type="ECO:0000256" key="4">
    <source>
        <dbReference type="ARBA" id="ARBA00022989"/>
    </source>
</evidence>
<evidence type="ECO:0000256" key="5">
    <source>
        <dbReference type="ARBA" id="ARBA00023136"/>
    </source>
</evidence>
<evidence type="ECO:0000256" key="3">
    <source>
        <dbReference type="ARBA" id="ARBA00022692"/>
    </source>
</evidence>
<proteinExistence type="predicted"/>
<dbReference type="InterPro" id="IPR011701">
    <property type="entry name" value="MFS"/>
</dbReference>
<dbReference type="Gene3D" id="1.20.1250.20">
    <property type="entry name" value="MFS general substrate transporter like domains"/>
    <property type="match status" value="1"/>
</dbReference>
<evidence type="ECO:0000256" key="6">
    <source>
        <dbReference type="SAM" id="Phobius"/>
    </source>
</evidence>
<evidence type="ECO:0000259" key="7">
    <source>
        <dbReference type="PROSITE" id="PS50850"/>
    </source>
</evidence>
<evidence type="ECO:0000313" key="9">
    <source>
        <dbReference type="Proteomes" id="UP000305836"/>
    </source>
</evidence>
<accession>A0A4U3M217</accession>
<keyword evidence="4 6" id="KW-1133">Transmembrane helix</keyword>
<dbReference type="GO" id="GO:0022857">
    <property type="term" value="F:transmembrane transporter activity"/>
    <property type="evidence" value="ECO:0007669"/>
    <property type="project" value="InterPro"/>
</dbReference>
<feature type="transmembrane region" description="Helical" evidence="6">
    <location>
        <begin position="109"/>
        <end position="132"/>
    </location>
</feature>
<reference evidence="8 9" key="1">
    <citation type="submission" date="2019-04" db="EMBL/GenBank/DDBJ databases">
        <title>Kribbella sp. NEAU-THZ 27 nov., a novel actinomycete isolated from soil.</title>
        <authorList>
            <person name="Duan L."/>
        </authorList>
    </citation>
    <scope>NUCLEOTIDE SEQUENCE [LARGE SCALE GENOMIC DNA]</scope>
    <source>
        <strain evidence="9">NEAU-THZ27</strain>
    </source>
</reference>
<dbReference type="OrthoDB" id="7200137at2"/>
<evidence type="ECO:0000256" key="2">
    <source>
        <dbReference type="ARBA" id="ARBA00022448"/>
    </source>
</evidence>
<dbReference type="AlphaFoldDB" id="A0A4U3M217"/>
<dbReference type="InterPro" id="IPR052983">
    <property type="entry name" value="MFS_Riboflavin_Transporter"/>
</dbReference>
<dbReference type="EMBL" id="SZPZ01000001">
    <property type="protein sequence ID" value="TKK82765.1"/>
    <property type="molecule type" value="Genomic_DNA"/>
</dbReference>
<evidence type="ECO:0000313" key="8">
    <source>
        <dbReference type="EMBL" id="TKK82765.1"/>
    </source>
</evidence>
<feature type="transmembrane region" description="Helical" evidence="6">
    <location>
        <begin position="248"/>
        <end position="267"/>
    </location>
</feature>
<feature type="transmembrane region" description="Helical" evidence="6">
    <location>
        <begin position="279"/>
        <end position="300"/>
    </location>
</feature>
<feature type="transmembrane region" description="Helical" evidence="6">
    <location>
        <begin position="83"/>
        <end position="103"/>
    </location>
</feature>
<feature type="transmembrane region" description="Helical" evidence="6">
    <location>
        <begin position="375"/>
        <end position="393"/>
    </location>
</feature>
<dbReference type="InterPro" id="IPR036259">
    <property type="entry name" value="MFS_trans_sf"/>
</dbReference>
<keyword evidence="2" id="KW-0813">Transport</keyword>
<protein>
    <submittedName>
        <fullName evidence="8">MFS transporter</fullName>
    </submittedName>
</protein>